<protein>
    <submittedName>
        <fullName evidence="17">Pathogenesis-related homeodomain protein-like isoform X1</fullName>
    </submittedName>
</protein>
<evidence type="ECO:0000256" key="7">
    <source>
        <dbReference type="ARBA" id="ARBA00023125"/>
    </source>
</evidence>
<dbReference type="InterPro" id="IPR001356">
    <property type="entry name" value="HD"/>
</dbReference>
<dbReference type="CDD" id="cd15504">
    <property type="entry name" value="PHD_PRHA_like"/>
    <property type="match status" value="1"/>
</dbReference>
<dbReference type="InterPro" id="IPR011011">
    <property type="entry name" value="Znf_FYVE_PHD"/>
</dbReference>
<comment type="subcellular location">
    <subcellularLocation>
        <location evidence="1 11 13">Nucleus</location>
    </subcellularLocation>
</comment>
<dbReference type="SUPFAM" id="SSF57903">
    <property type="entry name" value="FYVE/PHD zinc finger"/>
    <property type="match status" value="1"/>
</dbReference>
<feature type="compositionally biased region" description="Acidic residues" evidence="14">
    <location>
        <begin position="333"/>
        <end position="348"/>
    </location>
</feature>
<dbReference type="GO" id="GO:0008270">
    <property type="term" value="F:zinc ion binding"/>
    <property type="evidence" value="ECO:0007669"/>
    <property type="project" value="UniProtKB-KW"/>
</dbReference>
<dbReference type="InterPro" id="IPR013083">
    <property type="entry name" value="Znf_RING/FYVE/PHD"/>
</dbReference>
<dbReference type="GO" id="GO:0045814">
    <property type="term" value="P:negative regulation of gene expression, epigenetic"/>
    <property type="evidence" value="ECO:0007669"/>
    <property type="project" value="TreeGrafter"/>
</dbReference>
<keyword evidence="3" id="KW-0479">Metal-binding</keyword>
<feature type="domain" description="PHD-type" evidence="15">
    <location>
        <begin position="235"/>
        <end position="292"/>
    </location>
</feature>
<keyword evidence="8 11" id="KW-0371">Homeobox</keyword>
<evidence type="ECO:0000256" key="5">
    <source>
        <dbReference type="ARBA" id="ARBA00022833"/>
    </source>
</evidence>
<dbReference type="SMART" id="SM00389">
    <property type="entry name" value="HOX"/>
    <property type="match status" value="1"/>
</dbReference>
<dbReference type="Proteomes" id="UP000593562">
    <property type="component" value="Unassembled WGS sequence"/>
</dbReference>
<organism evidence="17 18">
    <name type="scientific">Tripterygium wilfordii</name>
    <name type="common">Thunder God vine</name>
    <dbReference type="NCBI Taxonomy" id="458696"/>
    <lineage>
        <taxon>Eukaryota</taxon>
        <taxon>Viridiplantae</taxon>
        <taxon>Streptophyta</taxon>
        <taxon>Embryophyta</taxon>
        <taxon>Tracheophyta</taxon>
        <taxon>Spermatophyta</taxon>
        <taxon>Magnoliopsida</taxon>
        <taxon>eudicotyledons</taxon>
        <taxon>Gunneridae</taxon>
        <taxon>Pentapetalae</taxon>
        <taxon>rosids</taxon>
        <taxon>fabids</taxon>
        <taxon>Celastrales</taxon>
        <taxon>Celastraceae</taxon>
        <taxon>Tripterygium</taxon>
    </lineage>
</organism>
<dbReference type="GO" id="GO:0003682">
    <property type="term" value="F:chromatin binding"/>
    <property type="evidence" value="ECO:0007669"/>
    <property type="project" value="TreeGrafter"/>
</dbReference>
<evidence type="ECO:0000313" key="18">
    <source>
        <dbReference type="Proteomes" id="UP000593562"/>
    </source>
</evidence>
<dbReference type="SMART" id="SM00249">
    <property type="entry name" value="PHD"/>
    <property type="match status" value="1"/>
</dbReference>
<dbReference type="OrthoDB" id="1903104at2759"/>
<dbReference type="Gene3D" id="3.30.40.10">
    <property type="entry name" value="Zinc/RING finger domain, C3HC4 (zinc finger)"/>
    <property type="match status" value="1"/>
</dbReference>
<dbReference type="GO" id="GO:0010557">
    <property type="term" value="P:positive regulation of macromolecule biosynthetic process"/>
    <property type="evidence" value="ECO:0007669"/>
    <property type="project" value="UniProtKB-ARBA"/>
</dbReference>
<dbReference type="PANTHER" id="PTHR12628">
    <property type="entry name" value="POLYCOMB-LIKE TRANSCRIPTION FACTOR"/>
    <property type="match status" value="1"/>
</dbReference>
<dbReference type="PROSITE" id="PS50071">
    <property type="entry name" value="HOMEOBOX_2"/>
    <property type="match status" value="1"/>
</dbReference>
<keyword evidence="6" id="KW-0805">Transcription regulation</keyword>
<dbReference type="InterPro" id="IPR009057">
    <property type="entry name" value="Homeodomain-like_sf"/>
</dbReference>
<comment type="similarity">
    <text evidence="2">Belongs to the PHD-associated homeobox family.</text>
</comment>
<keyword evidence="4 12" id="KW-0863">Zinc-finger</keyword>
<evidence type="ECO:0000256" key="4">
    <source>
        <dbReference type="ARBA" id="ARBA00022771"/>
    </source>
</evidence>
<dbReference type="InterPro" id="IPR019787">
    <property type="entry name" value="Znf_PHD-finger"/>
</dbReference>
<dbReference type="InterPro" id="IPR019786">
    <property type="entry name" value="Zinc_finger_PHD-type_CS"/>
</dbReference>
<dbReference type="Pfam" id="PF00046">
    <property type="entry name" value="Homeodomain"/>
    <property type="match status" value="1"/>
</dbReference>
<feature type="compositionally biased region" description="Low complexity" evidence="14">
    <location>
        <begin position="369"/>
        <end position="381"/>
    </location>
</feature>
<dbReference type="EMBL" id="JAAARO010000004">
    <property type="protein sequence ID" value="KAF5749399.1"/>
    <property type="molecule type" value="Genomic_DNA"/>
</dbReference>
<dbReference type="Gene3D" id="1.10.10.60">
    <property type="entry name" value="Homeodomain-like"/>
    <property type="match status" value="1"/>
</dbReference>
<evidence type="ECO:0000256" key="12">
    <source>
        <dbReference type="PROSITE-ProRule" id="PRU00146"/>
    </source>
</evidence>
<gene>
    <name evidence="17" type="ORF">HS088_TW04G01368</name>
</gene>
<keyword evidence="18" id="KW-1185">Reference proteome</keyword>
<dbReference type="PROSITE" id="PS01359">
    <property type="entry name" value="ZF_PHD_1"/>
    <property type="match status" value="1"/>
</dbReference>
<name>A0A7J7DSY7_TRIWF</name>
<dbReference type="FunFam" id="3.30.40.10:FF:000270">
    <property type="entry name" value="pathogenesis-related homeodomain protein-like"/>
    <property type="match status" value="1"/>
</dbReference>
<dbReference type="FunCoup" id="A0A7J7DSY7">
    <property type="interactions" value="1551"/>
</dbReference>
<keyword evidence="7 11" id="KW-0238">DNA-binding</keyword>
<reference evidence="17 18" key="1">
    <citation type="journal article" date="2020" name="Nat. Commun.">
        <title>Genome of Tripterygium wilfordii and identification of cytochrome P450 involved in triptolide biosynthesis.</title>
        <authorList>
            <person name="Tu L."/>
            <person name="Su P."/>
            <person name="Zhang Z."/>
            <person name="Gao L."/>
            <person name="Wang J."/>
            <person name="Hu T."/>
            <person name="Zhou J."/>
            <person name="Zhang Y."/>
            <person name="Zhao Y."/>
            <person name="Liu Y."/>
            <person name="Song Y."/>
            <person name="Tong Y."/>
            <person name="Lu Y."/>
            <person name="Yang J."/>
            <person name="Xu C."/>
            <person name="Jia M."/>
            <person name="Peters R.J."/>
            <person name="Huang L."/>
            <person name="Gao W."/>
        </authorList>
    </citation>
    <scope>NUCLEOTIDE SEQUENCE [LARGE SCALE GENOMIC DNA]</scope>
    <source>
        <strain evidence="18">cv. XIE 37</strain>
        <tissue evidence="17">Leaf</tissue>
    </source>
</reference>
<dbReference type="Pfam" id="PF00628">
    <property type="entry name" value="PHD"/>
    <property type="match status" value="1"/>
</dbReference>
<dbReference type="PANTHER" id="PTHR12628:SF10">
    <property type="entry name" value="HOMEOBOX DOMAIN-CONTAINING PROTEIN"/>
    <property type="match status" value="1"/>
</dbReference>
<evidence type="ECO:0000256" key="3">
    <source>
        <dbReference type="ARBA" id="ARBA00022723"/>
    </source>
</evidence>
<dbReference type="AlphaFoldDB" id="A0A7J7DSY7"/>
<dbReference type="InterPro" id="IPR001965">
    <property type="entry name" value="Znf_PHD"/>
</dbReference>
<evidence type="ECO:0000256" key="2">
    <source>
        <dbReference type="ARBA" id="ARBA00007427"/>
    </source>
</evidence>
<dbReference type="FunFam" id="1.10.10.60:FF:000437">
    <property type="entry name" value="pathogenesis-related homeodomain protein"/>
    <property type="match status" value="1"/>
</dbReference>
<accession>A0A7J7DSY7</accession>
<dbReference type="InterPro" id="IPR045876">
    <property type="entry name" value="PRHA-like_PHD-finger"/>
</dbReference>
<evidence type="ECO:0000313" key="17">
    <source>
        <dbReference type="EMBL" id="KAF5749399.1"/>
    </source>
</evidence>
<dbReference type="GO" id="GO:0043565">
    <property type="term" value="F:sequence-specific DNA binding"/>
    <property type="evidence" value="ECO:0007669"/>
    <property type="project" value="UniProtKB-ARBA"/>
</dbReference>
<dbReference type="GO" id="GO:0006355">
    <property type="term" value="P:regulation of DNA-templated transcription"/>
    <property type="evidence" value="ECO:0007669"/>
    <property type="project" value="UniProtKB-ARBA"/>
</dbReference>
<keyword evidence="10 11" id="KW-0539">Nucleus</keyword>
<feature type="region of interest" description="Disordered" evidence="14">
    <location>
        <begin position="328"/>
        <end position="392"/>
    </location>
</feature>
<feature type="compositionally biased region" description="Polar residues" evidence="14">
    <location>
        <begin position="103"/>
        <end position="115"/>
    </location>
</feature>
<evidence type="ECO:0000256" key="11">
    <source>
        <dbReference type="PROSITE-ProRule" id="PRU00108"/>
    </source>
</evidence>
<dbReference type="GO" id="GO:0005634">
    <property type="term" value="C:nucleus"/>
    <property type="evidence" value="ECO:0007669"/>
    <property type="project" value="UniProtKB-SubCell"/>
</dbReference>
<feature type="domain" description="Homeobox" evidence="16">
    <location>
        <begin position="499"/>
        <end position="559"/>
    </location>
</feature>
<evidence type="ECO:0000259" key="15">
    <source>
        <dbReference type="PROSITE" id="PS50016"/>
    </source>
</evidence>
<evidence type="ECO:0000256" key="13">
    <source>
        <dbReference type="RuleBase" id="RU000682"/>
    </source>
</evidence>
<evidence type="ECO:0000256" key="9">
    <source>
        <dbReference type="ARBA" id="ARBA00023163"/>
    </source>
</evidence>
<dbReference type="SUPFAM" id="SSF46689">
    <property type="entry name" value="Homeodomain-like"/>
    <property type="match status" value="1"/>
</dbReference>
<sequence>MCSTGKKATFQEPTKSFLETETSSELIASLRINKRSKIFYSRKGRAKPKSHVQKVDSTLSKGSVVDSSIKGGGNDSSNRKLICRKILHKKADAKSSKKPASSNIQGETSPTINTEGSDKIANRDVKIGKVKKGRKKIKKKRMEQDDAQRLQRRARYLMIKMKLEQNLIDAYSGEGWKGQSREKIKPEKELLRAKKQILKCKLGIRDTLHQLDSLSSIGCIEESVIAPDGSVHHEHIFCAICKLREAFPDNDIVLCDGTCNCAFHQKCLDPPLHTDSIPPEDEGWFCRFCECKMAIIDAMNAHLGTDFFVDSKWEDIFKDEAAFPDGRSALLNSEEDWPSDDSEDEDYDPERREKSYNMNGAGTDDDASVDTSSSTSLSWSSQNKTFSGSRRWEMDGDMDSTFISTHSSFYSDDTSEGEIICGRRRRKAVDYKKLYDEMFGKDAQVHEQLSEDEDWGPAKRKRREKESDAACTLITLCESEQNCRNIENIDVKRKLPRDLQNKRSFFRIPPKAVEKLRLVFAENELPSRTVKENLAEELSLEPIKVSKWFKNARYLALKTRKMEKADLFHGSSPKISKMSASDTLVCTKDLEKNHLRRKLKSLRRNLKINQQIRASFESPVNSSKLITEYCDDVSLKRLLKLRKRREKKVNFVAGGGFELAEAEMERLCLAKRRIERMKQTMLRLQKCKAKKSSKRDIDEESVIYVPIAELREKE</sequence>
<proteinExistence type="inferred from homology"/>
<keyword evidence="5" id="KW-0862">Zinc</keyword>
<dbReference type="PROSITE" id="PS50016">
    <property type="entry name" value="ZF_PHD_2"/>
    <property type="match status" value="1"/>
</dbReference>
<evidence type="ECO:0000259" key="16">
    <source>
        <dbReference type="PROSITE" id="PS50071"/>
    </source>
</evidence>
<feature type="compositionally biased region" description="Basic residues" evidence="14">
    <location>
        <begin position="43"/>
        <end position="52"/>
    </location>
</feature>
<evidence type="ECO:0000256" key="6">
    <source>
        <dbReference type="ARBA" id="ARBA00023015"/>
    </source>
</evidence>
<evidence type="ECO:0000256" key="8">
    <source>
        <dbReference type="ARBA" id="ARBA00023155"/>
    </source>
</evidence>
<feature type="DNA-binding region" description="Homeobox" evidence="11">
    <location>
        <begin position="501"/>
        <end position="560"/>
    </location>
</feature>
<keyword evidence="9" id="KW-0804">Transcription</keyword>
<feature type="region of interest" description="Disordered" evidence="14">
    <location>
        <begin position="43"/>
        <end position="120"/>
    </location>
</feature>
<dbReference type="CDD" id="cd00086">
    <property type="entry name" value="homeodomain"/>
    <property type="match status" value="1"/>
</dbReference>
<comment type="caution">
    <text evidence="17">The sequence shown here is derived from an EMBL/GenBank/DDBJ whole genome shotgun (WGS) entry which is preliminary data.</text>
</comment>
<evidence type="ECO:0000256" key="14">
    <source>
        <dbReference type="SAM" id="MobiDB-lite"/>
    </source>
</evidence>
<evidence type="ECO:0000256" key="1">
    <source>
        <dbReference type="ARBA" id="ARBA00004123"/>
    </source>
</evidence>
<dbReference type="InParanoid" id="A0A7J7DSY7"/>
<evidence type="ECO:0000256" key="10">
    <source>
        <dbReference type="ARBA" id="ARBA00023242"/>
    </source>
</evidence>